<organism evidence="1 2">
    <name type="scientific">Brassica carinata</name>
    <name type="common">Ethiopian mustard</name>
    <name type="synonym">Abyssinian cabbage</name>
    <dbReference type="NCBI Taxonomy" id="52824"/>
    <lineage>
        <taxon>Eukaryota</taxon>
        <taxon>Viridiplantae</taxon>
        <taxon>Streptophyta</taxon>
        <taxon>Embryophyta</taxon>
        <taxon>Tracheophyta</taxon>
        <taxon>Spermatophyta</taxon>
        <taxon>Magnoliopsida</taxon>
        <taxon>eudicotyledons</taxon>
        <taxon>Gunneridae</taxon>
        <taxon>Pentapetalae</taxon>
        <taxon>rosids</taxon>
        <taxon>malvids</taxon>
        <taxon>Brassicales</taxon>
        <taxon>Brassicaceae</taxon>
        <taxon>Brassiceae</taxon>
        <taxon>Brassica</taxon>
    </lineage>
</organism>
<comment type="caution">
    <text evidence="1">The sequence shown here is derived from an EMBL/GenBank/DDBJ whole genome shotgun (WGS) entry which is preliminary data.</text>
</comment>
<protein>
    <recommendedName>
        <fullName evidence="3">Amidase domain-containing protein</fullName>
    </recommendedName>
</protein>
<dbReference type="Gene3D" id="3.90.1300.10">
    <property type="entry name" value="Amidase signature (AS) domain"/>
    <property type="match status" value="1"/>
</dbReference>
<dbReference type="InterPro" id="IPR036928">
    <property type="entry name" value="AS_sf"/>
</dbReference>
<gene>
    <name evidence="1" type="ORF">Bca52824_027854</name>
</gene>
<proteinExistence type="predicted"/>
<reference evidence="1 2" key="1">
    <citation type="submission" date="2020-02" db="EMBL/GenBank/DDBJ databases">
        <authorList>
            <person name="Ma Q."/>
            <person name="Huang Y."/>
            <person name="Song X."/>
            <person name="Pei D."/>
        </authorList>
    </citation>
    <scope>NUCLEOTIDE SEQUENCE [LARGE SCALE GENOMIC DNA]</scope>
    <source>
        <strain evidence="1">Sxm20200214</strain>
        <tissue evidence="1">Leaf</tissue>
    </source>
</reference>
<name>A0A8X7VBC8_BRACI</name>
<sequence length="117" mass="12731">MPFCLINQSYFWDVQEFQSQLLSMDSFESKPLKRVKVGLIRETLEQGVDSGVNVNLVGLPAIVLPYGLVEGGLSGLPVGPQMIGAAFDEEKLLKVGDIFEQTLKGSGFVPTMLQNVA</sequence>
<evidence type="ECO:0000313" key="1">
    <source>
        <dbReference type="EMBL" id="KAG2308106.1"/>
    </source>
</evidence>
<dbReference type="OrthoDB" id="6428749at2759"/>
<dbReference type="AlphaFoldDB" id="A0A8X7VBC8"/>
<dbReference type="SUPFAM" id="SSF75304">
    <property type="entry name" value="Amidase signature (AS) enzymes"/>
    <property type="match status" value="1"/>
</dbReference>
<dbReference type="EMBL" id="JAAMPC010000006">
    <property type="protein sequence ID" value="KAG2308106.1"/>
    <property type="molecule type" value="Genomic_DNA"/>
</dbReference>
<dbReference type="Proteomes" id="UP000886595">
    <property type="component" value="Unassembled WGS sequence"/>
</dbReference>
<evidence type="ECO:0000313" key="2">
    <source>
        <dbReference type="Proteomes" id="UP000886595"/>
    </source>
</evidence>
<accession>A0A8X7VBC8</accession>
<evidence type="ECO:0008006" key="3">
    <source>
        <dbReference type="Google" id="ProtNLM"/>
    </source>
</evidence>
<keyword evidence="2" id="KW-1185">Reference proteome</keyword>